<evidence type="ECO:0000256" key="4">
    <source>
        <dbReference type="ARBA" id="ARBA00023136"/>
    </source>
</evidence>
<evidence type="ECO:0000256" key="3">
    <source>
        <dbReference type="ARBA" id="ARBA00022989"/>
    </source>
</evidence>
<keyword evidence="3 5" id="KW-1133">Transmembrane helix</keyword>
<dbReference type="OrthoDB" id="5880499at2"/>
<comment type="subcellular location">
    <subcellularLocation>
        <location evidence="1">Membrane</location>
    </subcellularLocation>
</comment>
<evidence type="ECO:0000256" key="1">
    <source>
        <dbReference type="ARBA" id="ARBA00004370"/>
    </source>
</evidence>
<dbReference type="Proteomes" id="UP000053718">
    <property type="component" value="Unassembled WGS sequence"/>
</dbReference>
<dbReference type="AlphaFoldDB" id="A0A094IJV8"/>
<dbReference type="Pfam" id="PF01124">
    <property type="entry name" value="MAPEG"/>
    <property type="match status" value="1"/>
</dbReference>
<organism evidence="6 7">
    <name type="scientific">Pseudidiomarina atlantica</name>
    <dbReference type="NCBI Taxonomy" id="1517416"/>
    <lineage>
        <taxon>Bacteria</taxon>
        <taxon>Pseudomonadati</taxon>
        <taxon>Pseudomonadota</taxon>
        <taxon>Gammaproteobacteria</taxon>
        <taxon>Alteromonadales</taxon>
        <taxon>Idiomarinaceae</taxon>
        <taxon>Pseudidiomarina</taxon>
    </lineage>
</organism>
<dbReference type="InterPro" id="IPR023352">
    <property type="entry name" value="MAPEG-like_dom_sf"/>
</dbReference>
<dbReference type="SUPFAM" id="SSF161084">
    <property type="entry name" value="MAPEG domain-like"/>
    <property type="match status" value="1"/>
</dbReference>
<evidence type="ECO:0000256" key="5">
    <source>
        <dbReference type="SAM" id="Phobius"/>
    </source>
</evidence>
<sequence>MASQLSLVYLGLWLILVTWLVQWAVAAAVKAKQPNAVPGKVPENISHESLVFRTHRTFMNTLENAPMFLASVFVALFIGIDSEWFGYWVMLFAIARIVHMVLYYAIATEKNPSPRSWFFVLGAIANVAVLVQIALALM</sequence>
<evidence type="ECO:0000256" key="2">
    <source>
        <dbReference type="ARBA" id="ARBA00022692"/>
    </source>
</evidence>
<evidence type="ECO:0000313" key="7">
    <source>
        <dbReference type="Proteomes" id="UP000053718"/>
    </source>
</evidence>
<keyword evidence="7" id="KW-1185">Reference proteome</keyword>
<dbReference type="GO" id="GO:0016020">
    <property type="term" value="C:membrane"/>
    <property type="evidence" value="ECO:0007669"/>
    <property type="project" value="UniProtKB-SubCell"/>
</dbReference>
<gene>
    <name evidence="6" type="ORF">IDAT_12080</name>
</gene>
<name>A0A094IJV8_9GAMM</name>
<accession>A0A094IJV8</accession>
<evidence type="ECO:0000313" key="6">
    <source>
        <dbReference type="EMBL" id="KFZ28000.1"/>
    </source>
</evidence>
<proteinExistence type="predicted"/>
<reference evidence="6 7" key="1">
    <citation type="submission" date="2014-06" db="EMBL/GenBank/DDBJ databases">
        <title>Draft genome sequence of Idiomarina sp. MCCC 1A10513.</title>
        <authorList>
            <person name="Du J."/>
            <person name="Lai Q."/>
            <person name="Shao Z."/>
        </authorList>
    </citation>
    <scope>NUCLEOTIDE SEQUENCE [LARGE SCALE GENOMIC DNA]</scope>
    <source>
        <strain evidence="6 7">MCCC 1A10513</strain>
    </source>
</reference>
<dbReference type="RefSeq" id="WP_034733984.1">
    <property type="nucleotide sequence ID" value="NZ_JPIN01000013.1"/>
</dbReference>
<dbReference type="STRING" id="1517416.IDAT_12080"/>
<dbReference type="InterPro" id="IPR001129">
    <property type="entry name" value="Membr-assoc_MAPEG"/>
</dbReference>
<feature type="transmembrane region" description="Helical" evidence="5">
    <location>
        <begin position="118"/>
        <end position="137"/>
    </location>
</feature>
<protein>
    <submittedName>
        <fullName evidence="6">Membrane protein</fullName>
    </submittedName>
</protein>
<feature type="transmembrane region" description="Helical" evidence="5">
    <location>
        <begin position="6"/>
        <end position="29"/>
    </location>
</feature>
<keyword evidence="2 5" id="KW-0812">Transmembrane</keyword>
<feature type="transmembrane region" description="Helical" evidence="5">
    <location>
        <begin position="62"/>
        <end position="80"/>
    </location>
</feature>
<dbReference type="eggNOG" id="COG3686">
    <property type="taxonomic scope" value="Bacteria"/>
</dbReference>
<comment type="caution">
    <text evidence="6">The sequence shown here is derived from an EMBL/GenBank/DDBJ whole genome shotgun (WGS) entry which is preliminary data.</text>
</comment>
<dbReference type="EMBL" id="JPIN01000013">
    <property type="protein sequence ID" value="KFZ28000.1"/>
    <property type="molecule type" value="Genomic_DNA"/>
</dbReference>
<feature type="transmembrane region" description="Helical" evidence="5">
    <location>
        <begin position="86"/>
        <end position="106"/>
    </location>
</feature>
<keyword evidence="4 5" id="KW-0472">Membrane</keyword>
<dbReference type="Gene3D" id="1.20.120.550">
    <property type="entry name" value="Membrane associated eicosanoid/glutathione metabolism-like domain"/>
    <property type="match status" value="1"/>
</dbReference>